<dbReference type="PANTHER" id="PTHR21600:SF87">
    <property type="entry name" value="RNA PSEUDOURIDYLATE SYNTHASE DOMAIN-CONTAINING PROTEIN 1"/>
    <property type="match status" value="1"/>
</dbReference>
<dbReference type="InterPro" id="IPR006145">
    <property type="entry name" value="PsdUridine_synth_RsuA/RluA"/>
</dbReference>
<dbReference type="InterPro" id="IPR006224">
    <property type="entry name" value="PsdUridine_synth_RluA-like_CS"/>
</dbReference>
<evidence type="ECO:0000259" key="2">
    <source>
        <dbReference type="Pfam" id="PF00849"/>
    </source>
</evidence>
<dbReference type="GO" id="GO:0009982">
    <property type="term" value="F:pseudouridine synthase activity"/>
    <property type="evidence" value="ECO:0007669"/>
    <property type="project" value="InterPro"/>
</dbReference>
<dbReference type="Proteomes" id="UP000218811">
    <property type="component" value="Unassembled WGS sequence"/>
</dbReference>
<gene>
    <name evidence="3" type="ORF">WOLCODRAFT_73731</name>
</gene>
<dbReference type="InterPro" id="IPR020103">
    <property type="entry name" value="PsdUridine_synth_cat_dom_sf"/>
</dbReference>
<dbReference type="OMA" id="SDPACIT"/>
<proteinExistence type="inferred from homology"/>
<comment type="similarity">
    <text evidence="1">Belongs to the pseudouridine synthase RluA family.</text>
</comment>
<organism evidence="3 4">
    <name type="scientific">Wolfiporia cocos (strain MD-104)</name>
    <name type="common">Brown rot fungus</name>
    <dbReference type="NCBI Taxonomy" id="742152"/>
    <lineage>
        <taxon>Eukaryota</taxon>
        <taxon>Fungi</taxon>
        <taxon>Dikarya</taxon>
        <taxon>Basidiomycota</taxon>
        <taxon>Agaricomycotina</taxon>
        <taxon>Agaricomycetes</taxon>
        <taxon>Polyporales</taxon>
        <taxon>Phaeolaceae</taxon>
        <taxon>Wolfiporia</taxon>
    </lineage>
</organism>
<dbReference type="GO" id="GO:0000455">
    <property type="term" value="P:enzyme-directed rRNA pseudouridine synthesis"/>
    <property type="evidence" value="ECO:0007669"/>
    <property type="project" value="TreeGrafter"/>
</dbReference>
<dbReference type="GO" id="GO:0003723">
    <property type="term" value="F:RNA binding"/>
    <property type="evidence" value="ECO:0007669"/>
    <property type="project" value="InterPro"/>
</dbReference>
<protein>
    <submittedName>
        <fullName evidence="3">Pseudouridine synthase</fullName>
    </submittedName>
</protein>
<feature type="domain" description="Pseudouridine synthase RsuA/RluA-like" evidence="2">
    <location>
        <begin position="57"/>
        <end position="223"/>
    </location>
</feature>
<sequence>MLQTCRARSSTSASGLRTIGSSRIQALWSAIKSAPRSRNVSNSSGSAGHALYVDRGVVVVNKPPDVVCQYNRKKAEMVRLCSSARTLIDTLHSLVDLKGVLQLNADPFPVHRLDKATTGALVLALTQHHARDLAQQFQKHLVEKTYVAVVRGGAQSFPEKAGSLRHAHYIDEDGRVSLQPRNQKGKRAIAETDWEVVASSPIVPLTLVKLRPYTGFKHQLRLETAMIMKAPILGDHLYASAKLSPKITDVARISDDDLYLHSSRLTFDRYCKSGRRARVSVGAPLPSNFVRLCHLSRIPLEDDIVHGGLWINGKRVGQSESDQHQAAAEPAVAEQDDELPGSILDQLGGRWVNH</sequence>
<name>A0A2H3JKY1_WOLCO</name>
<dbReference type="InterPro" id="IPR050188">
    <property type="entry name" value="RluA_PseudoU_synthase"/>
</dbReference>
<dbReference type="SUPFAM" id="SSF55120">
    <property type="entry name" value="Pseudouridine synthase"/>
    <property type="match status" value="1"/>
</dbReference>
<dbReference type="Pfam" id="PF00849">
    <property type="entry name" value="PseudoU_synth_2"/>
    <property type="match status" value="1"/>
</dbReference>
<dbReference type="CDD" id="cd02869">
    <property type="entry name" value="PseudoU_synth_RluA_like"/>
    <property type="match status" value="1"/>
</dbReference>
<evidence type="ECO:0000256" key="1">
    <source>
        <dbReference type="ARBA" id="ARBA00010876"/>
    </source>
</evidence>
<dbReference type="OrthoDB" id="428658at2759"/>
<evidence type="ECO:0000313" key="4">
    <source>
        <dbReference type="Proteomes" id="UP000218811"/>
    </source>
</evidence>
<accession>A0A2H3JKY1</accession>
<dbReference type="Gene3D" id="3.30.2350.10">
    <property type="entry name" value="Pseudouridine synthase"/>
    <property type="match status" value="1"/>
</dbReference>
<dbReference type="PANTHER" id="PTHR21600">
    <property type="entry name" value="MITOCHONDRIAL RNA PSEUDOURIDINE SYNTHASE"/>
    <property type="match status" value="1"/>
</dbReference>
<evidence type="ECO:0000313" key="3">
    <source>
        <dbReference type="EMBL" id="PCH42852.1"/>
    </source>
</evidence>
<keyword evidence="4" id="KW-1185">Reference proteome</keyword>
<dbReference type="STRING" id="742152.A0A2H3JKY1"/>
<reference evidence="3 4" key="1">
    <citation type="journal article" date="2012" name="Science">
        <title>The Paleozoic origin of enzymatic lignin decomposition reconstructed from 31 fungal genomes.</title>
        <authorList>
            <person name="Floudas D."/>
            <person name="Binder M."/>
            <person name="Riley R."/>
            <person name="Barry K."/>
            <person name="Blanchette R.A."/>
            <person name="Henrissat B."/>
            <person name="Martinez A.T."/>
            <person name="Otillar R."/>
            <person name="Spatafora J.W."/>
            <person name="Yadav J.S."/>
            <person name="Aerts A."/>
            <person name="Benoit I."/>
            <person name="Boyd A."/>
            <person name="Carlson A."/>
            <person name="Copeland A."/>
            <person name="Coutinho P.M."/>
            <person name="de Vries R.P."/>
            <person name="Ferreira P."/>
            <person name="Findley K."/>
            <person name="Foster B."/>
            <person name="Gaskell J."/>
            <person name="Glotzer D."/>
            <person name="Gorecki P."/>
            <person name="Heitman J."/>
            <person name="Hesse C."/>
            <person name="Hori C."/>
            <person name="Igarashi K."/>
            <person name="Jurgens J.A."/>
            <person name="Kallen N."/>
            <person name="Kersten P."/>
            <person name="Kohler A."/>
            <person name="Kuees U."/>
            <person name="Kumar T.K.A."/>
            <person name="Kuo A."/>
            <person name="LaButti K."/>
            <person name="Larrondo L.F."/>
            <person name="Lindquist E."/>
            <person name="Ling A."/>
            <person name="Lombard V."/>
            <person name="Lucas S."/>
            <person name="Lundell T."/>
            <person name="Martin R."/>
            <person name="McLaughlin D.J."/>
            <person name="Morgenstern I."/>
            <person name="Morin E."/>
            <person name="Murat C."/>
            <person name="Nagy L.G."/>
            <person name="Nolan M."/>
            <person name="Ohm R.A."/>
            <person name="Patyshakuliyeva A."/>
            <person name="Rokas A."/>
            <person name="Ruiz-Duenas F.J."/>
            <person name="Sabat G."/>
            <person name="Salamov A."/>
            <person name="Samejima M."/>
            <person name="Schmutz J."/>
            <person name="Slot J.C."/>
            <person name="St John F."/>
            <person name="Stenlid J."/>
            <person name="Sun H."/>
            <person name="Sun S."/>
            <person name="Syed K."/>
            <person name="Tsang A."/>
            <person name="Wiebenga A."/>
            <person name="Young D."/>
            <person name="Pisabarro A."/>
            <person name="Eastwood D.C."/>
            <person name="Martin F."/>
            <person name="Cullen D."/>
            <person name="Grigoriev I.V."/>
            <person name="Hibbett D.S."/>
        </authorList>
    </citation>
    <scope>NUCLEOTIDE SEQUENCE [LARGE SCALE GENOMIC DNA]</scope>
    <source>
        <strain evidence="3 4">MD-104</strain>
    </source>
</reference>
<dbReference type="EMBL" id="KB468135">
    <property type="protein sequence ID" value="PCH42852.1"/>
    <property type="molecule type" value="Genomic_DNA"/>
</dbReference>
<dbReference type="AlphaFoldDB" id="A0A2H3JKY1"/>
<dbReference type="PROSITE" id="PS01129">
    <property type="entry name" value="PSI_RLU"/>
    <property type="match status" value="1"/>
</dbReference>